<evidence type="ECO:0000256" key="2">
    <source>
        <dbReference type="ARBA" id="ARBA00023277"/>
    </source>
</evidence>
<proteinExistence type="predicted"/>
<dbReference type="GO" id="GO:0046872">
    <property type="term" value="F:metal ion binding"/>
    <property type="evidence" value="ECO:0007669"/>
    <property type="project" value="UniProtKB-KW"/>
</dbReference>
<evidence type="ECO:0000313" key="5">
    <source>
        <dbReference type="Proteomes" id="UP001151529"/>
    </source>
</evidence>
<keyword evidence="1" id="KW-0479">Metal-binding</keyword>
<feature type="domain" description="Alpha-glucan water dikinase-like N-terminal Ig-like" evidence="3">
    <location>
        <begin position="88"/>
        <end position="173"/>
    </location>
</feature>
<reference evidence="4" key="1">
    <citation type="submission" date="2022-11" db="EMBL/GenBank/DDBJ databases">
        <authorList>
            <person name="Hyden B.L."/>
            <person name="Feng K."/>
            <person name="Yates T."/>
            <person name="Jawdy S."/>
            <person name="Smart L.B."/>
            <person name="Muchero W."/>
        </authorList>
    </citation>
    <scope>NUCLEOTIDE SEQUENCE</scope>
    <source>
        <tissue evidence="4">Shoot tip</tissue>
    </source>
</reference>
<dbReference type="EMBL" id="JAPFFL010000012">
    <property type="protein sequence ID" value="KAJ6689065.1"/>
    <property type="molecule type" value="Genomic_DNA"/>
</dbReference>
<dbReference type="AlphaFoldDB" id="A0A9Q0PJ03"/>
<protein>
    <recommendedName>
        <fullName evidence="3">Alpha-glucan water dikinase-like N-terminal Ig-like domain-containing protein</fullName>
    </recommendedName>
</protein>
<accession>A0A9Q0PJ03</accession>
<comment type="caution">
    <text evidence="4">The sequence shown here is derived from an EMBL/GenBank/DDBJ whole genome shotgun (WGS) entry which is preliminary data.</text>
</comment>
<evidence type="ECO:0000256" key="1">
    <source>
        <dbReference type="ARBA" id="ARBA00022723"/>
    </source>
</evidence>
<name>A0A9Q0PJ03_SALVM</name>
<gene>
    <name evidence="4" type="ORF">OIU85_005473</name>
</gene>
<dbReference type="PANTHER" id="PTHR46999:SF1">
    <property type="entry name" value="ALPHA-GLUCAN WATER DIKINASE 1, CHLOROPLASTIC"/>
    <property type="match status" value="1"/>
</dbReference>
<sequence length="189" mass="21311">MSNSSIGHHNLFHNQRLLRPVSLEHQSKLNSFGIVANSLFKAARRSSSFYRNDLKLRRSKSGIGGSRRSVIFTPRAVLSMEPSFEQLAGKFNLDGNIQMQVFVSNSLAASVAQINIQVTYSSDSLLLHWGAIRDVKEKWVLPSRRPNGTKNYKNRALRSPFMKGKSEKKKKNEILSLSFGRKCCADLND</sequence>
<keyword evidence="5" id="KW-1185">Reference proteome</keyword>
<keyword evidence="2" id="KW-0119">Carbohydrate metabolism</keyword>
<dbReference type="Pfam" id="PF23166">
    <property type="entry name" value="Ig_N_CWD1"/>
    <property type="match status" value="1"/>
</dbReference>
<dbReference type="OrthoDB" id="1721377at2759"/>
<dbReference type="Proteomes" id="UP001151529">
    <property type="component" value="Chromosome 8"/>
</dbReference>
<evidence type="ECO:0000259" key="3">
    <source>
        <dbReference type="Pfam" id="PF23166"/>
    </source>
</evidence>
<dbReference type="InterPro" id="IPR056301">
    <property type="entry name" value="GWD-like_N_Ig"/>
</dbReference>
<evidence type="ECO:0000313" key="4">
    <source>
        <dbReference type="EMBL" id="KAJ6689065.1"/>
    </source>
</evidence>
<reference evidence="4" key="2">
    <citation type="journal article" date="2023" name="Int. J. Mol. Sci.">
        <title>De Novo Assembly and Annotation of 11 Diverse Shrub Willow (Salix) Genomes Reveals Novel Gene Organization in Sex-Linked Regions.</title>
        <authorList>
            <person name="Hyden B."/>
            <person name="Feng K."/>
            <person name="Yates T.B."/>
            <person name="Jawdy S."/>
            <person name="Cereghino C."/>
            <person name="Smart L.B."/>
            <person name="Muchero W."/>
        </authorList>
    </citation>
    <scope>NUCLEOTIDE SEQUENCE [LARGE SCALE GENOMIC DNA]</scope>
    <source>
        <tissue evidence="4">Shoot tip</tissue>
    </source>
</reference>
<organism evidence="4 5">
    <name type="scientific">Salix viminalis</name>
    <name type="common">Common osier</name>
    <name type="synonym">Basket willow</name>
    <dbReference type="NCBI Taxonomy" id="40686"/>
    <lineage>
        <taxon>Eukaryota</taxon>
        <taxon>Viridiplantae</taxon>
        <taxon>Streptophyta</taxon>
        <taxon>Embryophyta</taxon>
        <taxon>Tracheophyta</taxon>
        <taxon>Spermatophyta</taxon>
        <taxon>Magnoliopsida</taxon>
        <taxon>eudicotyledons</taxon>
        <taxon>Gunneridae</taxon>
        <taxon>Pentapetalae</taxon>
        <taxon>rosids</taxon>
        <taxon>fabids</taxon>
        <taxon>Malpighiales</taxon>
        <taxon>Salicaceae</taxon>
        <taxon>Saliceae</taxon>
        <taxon>Salix</taxon>
    </lineage>
</organism>
<dbReference type="PANTHER" id="PTHR46999">
    <property type="entry name" value="ALPHA-GLUCAN WATER DIKINASE 1, CHLOROPLASTIC-RELATED"/>
    <property type="match status" value="1"/>
</dbReference>